<evidence type="ECO:0000313" key="5">
    <source>
        <dbReference type="EMBL" id="GAA2358213.1"/>
    </source>
</evidence>
<dbReference type="RefSeq" id="WP_344615103.1">
    <property type="nucleotide sequence ID" value="NZ_BAAARV010000045.1"/>
</dbReference>
<organism evidence="5 6">
    <name type="scientific">Dactylosporangium salmoneum</name>
    <dbReference type="NCBI Taxonomy" id="53361"/>
    <lineage>
        <taxon>Bacteria</taxon>
        <taxon>Bacillati</taxon>
        <taxon>Actinomycetota</taxon>
        <taxon>Actinomycetes</taxon>
        <taxon>Micromonosporales</taxon>
        <taxon>Micromonosporaceae</taxon>
        <taxon>Dactylosporangium</taxon>
    </lineage>
</organism>
<dbReference type="Proteomes" id="UP001501444">
    <property type="component" value="Unassembled WGS sequence"/>
</dbReference>
<dbReference type="EMBL" id="BAAARV010000045">
    <property type="protein sequence ID" value="GAA2358213.1"/>
    <property type="molecule type" value="Genomic_DNA"/>
</dbReference>
<feature type="domain" description="HTH hxlR-type" evidence="4">
    <location>
        <begin position="14"/>
        <end position="112"/>
    </location>
</feature>
<evidence type="ECO:0000259" key="4">
    <source>
        <dbReference type="PROSITE" id="PS51118"/>
    </source>
</evidence>
<name>A0ABN3GQB1_9ACTN</name>
<comment type="caution">
    <text evidence="5">The sequence shown here is derived from an EMBL/GenBank/DDBJ whole genome shotgun (WGS) entry which is preliminary data.</text>
</comment>
<dbReference type="InterPro" id="IPR036388">
    <property type="entry name" value="WH-like_DNA-bd_sf"/>
</dbReference>
<evidence type="ECO:0000256" key="2">
    <source>
        <dbReference type="ARBA" id="ARBA00023125"/>
    </source>
</evidence>
<dbReference type="InterPro" id="IPR036390">
    <property type="entry name" value="WH_DNA-bd_sf"/>
</dbReference>
<reference evidence="5 6" key="1">
    <citation type="journal article" date="2019" name="Int. J. Syst. Evol. Microbiol.">
        <title>The Global Catalogue of Microorganisms (GCM) 10K type strain sequencing project: providing services to taxonomists for standard genome sequencing and annotation.</title>
        <authorList>
            <consortium name="The Broad Institute Genomics Platform"/>
            <consortium name="The Broad Institute Genome Sequencing Center for Infectious Disease"/>
            <person name="Wu L."/>
            <person name="Ma J."/>
        </authorList>
    </citation>
    <scope>NUCLEOTIDE SEQUENCE [LARGE SCALE GENOMIC DNA]</scope>
    <source>
        <strain evidence="5 6">JCM 3272</strain>
    </source>
</reference>
<proteinExistence type="predicted"/>
<dbReference type="PROSITE" id="PS51118">
    <property type="entry name" value="HTH_HXLR"/>
    <property type="match status" value="1"/>
</dbReference>
<accession>A0ABN3GQB1</accession>
<dbReference type="InterPro" id="IPR002577">
    <property type="entry name" value="HTH_HxlR"/>
</dbReference>
<keyword evidence="3" id="KW-0804">Transcription</keyword>
<evidence type="ECO:0000313" key="6">
    <source>
        <dbReference type="Proteomes" id="UP001501444"/>
    </source>
</evidence>
<evidence type="ECO:0000256" key="3">
    <source>
        <dbReference type="ARBA" id="ARBA00023163"/>
    </source>
</evidence>
<dbReference type="Gene3D" id="1.10.10.10">
    <property type="entry name" value="Winged helix-like DNA-binding domain superfamily/Winged helix DNA-binding domain"/>
    <property type="match status" value="1"/>
</dbReference>
<dbReference type="PANTHER" id="PTHR33204">
    <property type="entry name" value="TRANSCRIPTIONAL REGULATOR, MARR FAMILY"/>
    <property type="match status" value="1"/>
</dbReference>
<dbReference type="Pfam" id="PF01638">
    <property type="entry name" value="HxlR"/>
    <property type="match status" value="1"/>
</dbReference>
<sequence>MLDPLPQDLFDPACPSSVVPFQIGDKWAGMVLVCLADGPRRFSELRVPLRRVSAKVLTETLRALERDGMITRTSYPGIPPHVEYAITDLGRTLFPAMEACRAWAEQHLPAVESARAAYALREA</sequence>
<dbReference type="SUPFAM" id="SSF46785">
    <property type="entry name" value="Winged helix' DNA-binding domain"/>
    <property type="match status" value="1"/>
</dbReference>
<gene>
    <name evidence="5" type="ORF">GCM10010170_051840</name>
</gene>
<protein>
    <recommendedName>
        <fullName evidence="4">HTH hxlR-type domain-containing protein</fullName>
    </recommendedName>
</protein>
<keyword evidence="2" id="KW-0238">DNA-binding</keyword>
<evidence type="ECO:0000256" key="1">
    <source>
        <dbReference type="ARBA" id="ARBA00023015"/>
    </source>
</evidence>
<keyword evidence="6" id="KW-1185">Reference proteome</keyword>
<dbReference type="PANTHER" id="PTHR33204:SF39">
    <property type="entry name" value="TRANSCRIPTIONAL REGULATORY PROTEIN"/>
    <property type="match status" value="1"/>
</dbReference>
<keyword evidence="1" id="KW-0805">Transcription regulation</keyword>